<dbReference type="InterPro" id="IPR036278">
    <property type="entry name" value="Sialidase_sf"/>
</dbReference>
<feature type="compositionally biased region" description="Low complexity" evidence="2">
    <location>
        <begin position="873"/>
        <end position="887"/>
    </location>
</feature>
<gene>
    <name evidence="4" type="ORF">P8935_04700</name>
</gene>
<reference evidence="4" key="1">
    <citation type="submission" date="2023-03" db="EMBL/GenBank/DDBJ databases">
        <title>Edaphobacter sp.</title>
        <authorList>
            <person name="Huber K.J."/>
            <person name="Papendorf J."/>
            <person name="Pilke C."/>
            <person name="Bunk B."/>
            <person name="Sproeer C."/>
            <person name="Pester M."/>
        </authorList>
    </citation>
    <scope>NUCLEOTIDE SEQUENCE</scope>
    <source>
        <strain evidence="4">DSM 110680</strain>
    </source>
</reference>
<dbReference type="PANTHER" id="PTHR43739">
    <property type="entry name" value="XYLOGLUCANASE (EUROFUNG)"/>
    <property type="match status" value="1"/>
</dbReference>
<dbReference type="InterPro" id="IPR052025">
    <property type="entry name" value="Xyloglucanase_GH74"/>
</dbReference>
<evidence type="ECO:0008006" key="5">
    <source>
        <dbReference type="Google" id="ProtNLM"/>
    </source>
</evidence>
<feature type="chain" id="PRO_5043997454" description="Sortilin N-terminal domain-containing protein" evidence="3">
    <location>
        <begin position="30"/>
        <end position="1134"/>
    </location>
</feature>
<dbReference type="AlphaFoldDB" id="A0AAU7DL69"/>
<feature type="compositionally biased region" description="Acidic residues" evidence="2">
    <location>
        <begin position="843"/>
        <end position="853"/>
    </location>
</feature>
<evidence type="ECO:0000313" key="4">
    <source>
        <dbReference type="EMBL" id="XBH18634.1"/>
    </source>
</evidence>
<proteinExistence type="predicted"/>
<dbReference type="CDD" id="cd15482">
    <property type="entry name" value="Sialidase_non-viral"/>
    <property type="match status" value="1"/>
</dbReference>
<dbReference type="EMBL" id="CP121196">
    <property type="protein sequence ID" value="XBH18634.1"/>
    <property type="molecule type" value="Genomic_DNA"/>
</dbReference>
<evidence type="ECO:0000256" key="3">
    <source>
        <dbReference type="SAM" id="SignalP"/>
    </source>
</evidence>
<dbReference type="GO" id="GO:0010411">
    <property type="term" value="P:xyloglucan metabolic process"/>
    <property type="evidence" value="ECO:0007669"/>
    <property type="project" value="TreeGrafter"/>
</dbReference>
<dbReference type="Gene3D" id="2.130.10.10">
    <property type="entry name" value="YVTN repeat-like/Quinoprotein amine dehydrogenase"/>
    <property type="match status" value="5"/>
</dbReference>
<evidence type="ECO:0000256" key="2">
    <source>
        <dbReference type="SAM" id="MobiDB-lite"/>
    </source>
</evidence>
<dbReference type="RefSeq" id="WP_348263860.1">
    <property type="nucleotide sequence ID" value="NZ_CP121196.1"/>
</dbReference>
<name>A0AAU7DL69_9BACT</name>
<sequence length="1134" mass="122705">MNLTNFCQRCWAGSVFCLVLCSTFVSALAQQTPTPFAGVAGPQRANNEGRTQLLMVVRKSVGFREIGPAISGGRVTAVAGVPGNSEVFYVGAADGGIFRTDNGGTTWKALFQYESVASIGALAVDPQNPQIIWAGTGEANVRNDVSFGDGVYKSTDGGAHWKRMGLEHSLQISRIAVDPQHPGTVLVAAMGSPYADDDDRGVYRTTDGGATWQKVLFVGPSVGISDLALNLENPQMLFAAAYRFRRTPWNYSDGGPEDAIYRSIDGGTTWQRLSGHGLPEAPVGRIGLAIAPSASSVVYAVMGSNEGVLWRSDDSGDHWSLVSKNEEVDSRPFYFSHIAVDPRNSDHVIALSNLLMESKDGGKTFNAIAKQIHGDHHAIWIDPSGSGRTIEGNDGGIALSRDNSAHWAFIHNIAIGQLYHVSATGNRWTLICGGLQDNSAWCGPGISKDPTGILDRYWFTLNGGDGIFAIPAADDPNLIYDSTQNQVLMTFDRSGQQIHDMEPYPSDFNGGGVADQKYRFNWNAGFAVSPQNPKVLYAGGNVVFKSEDRGRTWKPISPDLTRNDKDKQQSSGGPVIKDNSGAEVYNTILVIAPSAKDPNVIWAGTDDGEVHVTRDGGAKWTNVSDHLLSVPAWGRIDSIDVAADDPGTALIVVDRHFSGDFKPYLFRTTDYGASWQSISGDLPQVYAHVVRRDLHNPHMYYAGLESGLYVSWDEGAHWNLFGLGLPDSAVYDVALNAQNNSLVVATHGRSVWILDDLAPFQQFNPEIKKQTVQLFPPADALRYWPATQVEALGDGAFYGKNHPYGAEFSYYLAHESKEPGQLVIQDAAGHIVRTLKGTHTLDPDEAPPEDEDLPLAAESTSPVHAQHSEQQEAKSAQPPASSQAQQQLTPGKTASEEGTSEKPKEIPWVPAKEGLQRLSWDLRADGPVRWESGKDFLKGPRSGALVPPGDYTAIMTVAGQTNSQKFVVVADPTAHAVQADMEERYHVTESALHELSQVDAALNRIDAIHAQLEALRAAAKGMPDEQKVKKLIDEFEKKIKAAEAVLTSNAGAGESTLRTPDQIHEKLLALDGLLEGEDYAPSAAVLEDKKAIDTEYQSAIKKFDEFLTSDANPFNSSMAAMKITGVITGEPLEP</sequence>
<dbReference type="PANTHER" id="PTHR43739:SF5">
    <property type="entry name" value="EXO-ALPHA-SIALIDASE"/>
    <property type="match status" value="1"/>
</dbReference>
<feature type="signal peptide" evidence="3">
    <location>
        <begin position="1"/>
        <end position="29"/>
    </location>
</feature>
<keyword evidence="3" id="KW-0732">Signal</keyword>
<feature type="region of interest" description="Disordered" evidence="2">
    <location>
        <begin position="838"/>
        <end position="911"/>
    </location>
</feature>
<protein>
    <recommendedName>
        <fullName evidence="5">Sortilin N-terminal domain-containing protein</fullName>
    </recommendedName>
</protein>
<organism evidence="4">
    <name type="scientific">Telmatobacter sp. DSM 110680</name>
    <dbReference type="NCBI Taxonomy" id="3036704"/>
    <lineage>
        <taxon>Bacteria</taxon>
        <taxon>Pseudomonadati</taxon>
        <taxon>Acidobacteriota</taxon>
        <taxon>Terriglobia</taxon>
        <taxon>Terriglobales</taxon>
        <taxon>Acidobacteriaceae</taxon>
        <taxon>Telmatobacter</taxon>
    </lineage>
</organism>
<dbReference type="SUPFAM" id="SSF50939">
    <property type="entry name" value="Sialidases"/>
    <property type="match status" value="2"/>
</dbReference>
<evidence type="ECO:0000256" key="1">
    <source>
        <dbReference type="SAM" id="Coils"/>
    </source>
</evidence>
<keyword evidence="1" id="KW-0175">Coiled coil</keyword>
<feature type="region of interest" description="Disordered" evidence="2">
    <location>
        <begin position="553"/>
        <end position="579"/>
    </location>
</feature>
<feature type="coiled-coil region" evidence="1">
    <location>
        <begin position="998"/>
        <end position="1045"/>
    </location>
</feature>
<dbReference type="InterPro" id="IPR015943">
    <property type="entry name" value="WD40/YVTN_repeat-like_dom_sf"/>
</dbReference>
<accession>A0AAU7DL69</accession>